<protein>
    <submittedName>
        <fullName evidence="2">Uncharacterized protein</fullName>
    </submittedName>
</protein>
<dbReference type="EMBL" id="MN740773">
    <property type="protein sequence ID" value="QHU10886.1"/>
    <property type="molecule type" value="Genomic_DNA"/>
</dbReference>
<sequence>MAETEVFRLTPGLNKCYEHAEYSRGQGNYPNERYFVNVPPRYVGEFIRFEQGGWGDGGWRRDYFRDLNGNEIAVNYSYEGRTCFREVPCGPKPLPREHLEAIETRNHIPTLKSLAFAKLPTKTVSDLRQNYYGILGGKTLKRNRKSKARKSKRTSRKLKRRSSRKKNIK</sequence>
<name>A0A6C0K1D0_9ZZZZ</name>
<feature type="region of interest" description="Disordered" evidence="1">
    <location>
        <begin position="142"/>
        <end position="169"/>
    </location>
</feature>
<evidence type="ECO:0000256" key="1">
    <source>
        <dbReference type="SAM" id="MobiDB-lite"/>
    </source>
</evidence>
<reference evidence="2" key="1">
    <citation type="journal article" date="2020" name="Nature">
        <title>Giant virus diversity and host interactions through global metagenomics.</title>
        <authorList>
            <person name="Schulz F."/>
            <person name="Roux S."/>
            <person name="Paez-Espino D."/>
            <person name="Jungbluth S."/>
            <person name="Walsh D.A."/>
            <person name="Denef V.J."/>
            <person name="McMahon K.D."/>
            <person name="Konstantinidis K.T."/>
            <person name="Eloe-Fadrosh E.A."/>
            <person name="Kyrpides N.C."/>
            <person name="Woyke T."/>
        </authorList>
    </citation>
    <scope>NUCLEOTIDE SEQUENCE</scope>
    <source>
        <strain evidence="2">GVMAG-S-1101165-83</strain>
    </source>
</reference>
<dbReference type="AlphaFoldDB" id="A0A6C0K1D0"/>
<evidence type="ECO:0000313" key="2">
    <source>
        <dbReference type="EMBL" id="QHU10886.1"/>
    </source>
</evidence>
<organism evidence="2">
    <name type="scientific">viral metagenome</name>
    <dbReference type="NCBI Taxonomy" id="1070528"/>
    <lineage>
        <taxon>unclassified sequences</taxon>
        <taxon>metagenomes</taxon>
        <taxon>organismal metagenomes</taxon>
    </lineage>
</organism>
<proteinExistence type="predicted"/>
<accession>A0A6C0K1D0</accession>